<dbReference type="PANTHER" id="PTHR47099:SF1">
    <property type="entry name" value="METHYLCOBAMIDE:COM METHYLTRANSFERASE MTBA"/>
    <property type="match status" value="1"/>
</dbReference>
<dbReference type="OrthoDB" id="8452307at2"/>
<evidence type="ECO:0000259" key="1">
    <source>
        <dbReference type="Pfam" id="PF01208"/>
    </source>
</evidence>
<sequence length="337" mass="37076">MNMYQWIEDLKNAKVKKSMPILSFPGTQLIGATVRDVCTNSDLQADMMKAVADRAPTLAAVGLMDLSVEAECFGSNVVKNPDDIPTIHDPLITDLSTVSELKVPEVGAARSGLYIEGIEKLLKRVTDRPVFAGCVGPFSLAGRLTDVSEAMILCYEDPDNMKILLEKCTEFLIKYAKEYKKIGANGIIMAEPLAGVLSPDLAAEFSEPYVRAVVEAVQDQNFIVVYHNCGNAADRMIPSILRTGCKAYHFGNAVDMRNILPQFPENTIAMGNIDPVSAFKDGTPELMRERVLTLMNDMCEKYPNFVISSGCDIPAASKWENVDAYFAAIDEYYKSKS</sequence>
<keyword evidence="2" id="KW-0489">Methyltransferase</keyword>
<dbReference type="RefSeq" id="WP_129225240.1">
    <property type="nucleotide sequence ID" value="NZ_SDOZ01000002.1"/>
</dbReference>
<protein>
    <submittedName>
        <fullName evidence="2">Methyltransferase</fullName>
    </submittedName>
</protein>
<dbReference type="AlphaFoldDB" id="A0A4Q2KDL2"/>
<organism evidence="2 3">
    <name type="scientific">Candidatus Borkfalkia ceftriaxoniphila</name>
    <dbReference type="NCBI Taxonomy" id="2508949"/>
    <lineage>
        <taxon>Bacteria</taxon>
        <taxon>Bacillati</taxon>
        <taxon>Bacillota</taxon>
        <taxon>Clostridia</taxon>
        <taxon>Christensenellales</taxon>
        <taxon>Christensenellaceae</taxon>
        <taxon>Candidatus Borkfalkia</taxon>
    </lineage>
</organism>
<dbReference type="Pfam" id="PF01208">
    <property type="entry name" value="URO-D"/>
    <property type="match status" value="1"/>
</dbReference>
<dbReference type="GO" id="GO:0006779">
    <property type="term" value="P:porphyrin-containing compound biosynthetic process"/>
    <property type="evidence" value="ECO:0007669"/>
    <property type="project" value="InterPro"/>
</dbReference>
<keyword evidence="2" id="KW-0808">Transferase</keyword>
<dbReference type="InterPro" id="IPR000257">
    <property type="entry name" value="Uroporphyrinogen_deCOase"/>
</dbReference>
<dbReference type="GO" id="GO:0008168">
    <property type="term" value="F:methyltransferase activity"/>
    <property type="evidence" value="ECO:0007669"/>
    <property type="project" value="UniProtKB-KW"/>
</dbReference>
<comment type="caution">
    <text evidence="2">The sequence shown here is derived from an EMBL/GenBank/DDBJ whole genome shotgun (WGS) entry which is preliminary data.</text>
</comment>
<proteinExistence type="predicted"/>
<feature type="domain" description="Uroporphyrinogen decarboxylase (URO-D)" evidence="1">
    <location>
        <begin position="28"/>
        <end position="332"/>
    </location>
</feature>
<keyword evidence="3" id="KW-1185">Reference proteome</keyword>
<dbReference type="GO" id="GO:0032259">
    <property type="term" value="P:methylation"/>
    <property type="evidence" value="ECO:0007669"/>
    <property type="project" value="UniProtKB-KW"/>
</dbReference>
<name>A0A4Q2KDL2_9FIRM</name>
<dbReference type="CDD" id="cd03465">
    <property type="entry name" value="URO-D_like"/>
    <property type="match status" value="1"/>
</dbReference>
<dbReference type="EMBL" id="SDOZ01000002">
    <property type="protein sequence ID" value="RXZ62000.1"/>
    <property type="molecule type" value="Genomic_DNA"/>
</dbReference>
<dbReference type="PANTHER" id="PTHR47099">
    <property type="entry name" value="METHYLCOBAMIDE:COM METHYLTRANSFERASE MTBA"/>
    <property type="match status" value="1"/>
</dbReference>
<accession>A0A4Q2KDL2</accession>
<dbReference type="InterPro" id="IPR038071">
    <property type="entry name" value="UROD/MetE-like_sf"/>
</dbReference>
<gene>
    <name evidence="2" type="ORF">ESZ91_06315</name>
</gene>
<dbReference type="GO" id="GO:0004853">
    <property type="term" value="F:uroporphyrinogen decarboxylase activity"/>
    <property type="evidence" value="ECO:0007669"/>
    <property type="project" value="InterPro"/>
</dbReference>
<dbReference type="Gene3D" id="3.20.20.210">
    <property type="match status" value="1"/>
</dbReference>
<evidence type="ECO:0000313" key="3">
    <source>
        <dbReference type="Proteomes" id="UP000291269"/>
    </source>
</evidence>
<reference evidence="2 3" key="1">
    <citation type="journal article" date="2019" name="Gut">
        <title>Antibiotics-induced monodominance of a novel gut bacterial order.</title>
        <authorList>
            <person name="Hildebrand F."/>
            <person name="Moitinho-Silva L."/>
            <person name="Blasche S."/>
            <person name="Jahn M.T."/>
            <person name="Gossmann T.I."/>
            <person name="Heuerta-Cepas J."/>
            <person name="Hercog R."/>
            <person name="Luetge M."/>
            <person name="Bahram M."/>
            <person name="Pryszlak A."/>
            <person name="Alves R.J."/>
            <person name="Waszak S.M."/>
            <person name="Zhu A."/>
            <person name="Ye L."/>
            <person name="Costea P.I."/>
            <person name="Aalvink S."/>
            <person name="Belzer C."/>
            <person name="Forslund S.K."/>
            <person name="Sunagawa S."/>
            <person name="Hentschel U."/>
            <person name="Merten C."/>
            <person name="Patil K.R."/>
            <person name="Benes V."/>
            <person name="Bork P."/>
        </authorList>
    </citation>
    <scope>NUCLEOTIDE SEQUENCE [LARGE SCALE GENOMIC DNA]</scope>
    <source>
        <strain evidence="2 3">HDS1380</strain>
    </source>
</reference>
<dbReference type="Proteomes" id="UP000291269">
    <property type="component" value="Unassembled WGS sequence"/>
</dbReference>
<dbReference type="SUPFAM" id="SSF51726">
    <property type="entry name" value="UROD/MetE-like"/>
    <property type="match status" value="1"/>
</dbReference>
<dbReference type="InterPro" id="IPR052024">
    <property type="entry name" value="Methanogen_methyltrans"/>
</dbReference>
<evidence type="ECO:0000313" key="2">
    <source>
        <dbReference type="EMBL" id="RXZ62000.1"/>
    </source>
</evidence>